<evidence type="ECO:0000256" key="5">
    <source>
        <dbReference type="RuleBase" id="RU003404"/>
    </source>
</evidence>
<keyword evidence="5" id="KW-0830">Ubiquinone</keyword>
<dbReference type="PANTHER" id="PTHR42829:SF2">
    <property type="entry name" value="NADH-UBIQUINONE OXIDOREDUCTASE CHAIN 5"/>
    <property type="match status" value="1"/>
</dbReference>
<feature type="transmembrane region" description="Helical" evidence="5">
    <location>
        <begin position="336"/>
        <end position="354"/>
    </location>
</feature>
<feature type="transmembrane region" description="Helical" evidence="5">
    <location>
        <begin position="474"/>
        <end position="494"/>
    </location>
</feature>
<keyword evidence="2 5" id="KW-0812">Transmembrane</keyword>
<comment type="function">
    <text evidence="5">Core subunit of the mitochondrial membrane respiratory chain NADH dehydrogenase (Complex I) which catalyzes electron transfer from NADH through the respiratory chain, using ubiquinone as an electron acceptor. Essential for the catalytic activity and assembly of complex I.</text>
</comment>
<feature type="transmembrane region" description="Helical" evidence="5">
    <location>
        <begin position="80"/>
        <end position="100"/>
    </location>
</feature>
<feature type="transmembrane region" description="Helical" evidence="5">
    <location>
        <begin position="575"/>
        <end position="595"/>
    </location>
</feature>
<evidence type="ECO:0000256" key="4">
    <source>
        <dbReference type="ARBA" id="ARBA00023136"/>
    </source>
</evidence>
<gene>
    <name evidence="8" type="primary">nad5</name>
</gene>
<keyword evidence="3 5" id="KW-1133">Transmembrane helix</keyword>
<dbReference type="Pfam" id="PF00662">
    <property type="entry name" value="Proton_antipo_N"/>
    <property type="match status" value="1"/>
</dbReference>
<feature type="transmembrane region" description="Helical" evidence="5">
    <location>
        <begin position="303"/>
        <end position="324"/>
    </location>
</feature>
<name>M1JZV4_9EUKA</name>
<evidence type="ECO:0000313" key="8">
    <source>
        <dbReference type="EMBL" id="AGE93682.1"/>
    </source>
</evidence>
<evidence type="ECO:0000256" key="2">
    <source>
        <dbReference type="ARBA" id="ARBA00022692"/>
    </source>
</evidence>
<feature type="transmembrane region" description="Helical" evidence="5">
    <location>
        <begin position="243"/>
        <end position="263"/>
    </location>
</feature>
<reference evidence="8" key="1">
    <citation type="journal article" date="2009" name="BMC Evol. Biol.">
        <title>Phylogenomic analyses predict sistergroup relationship of nucleariids and fungi and paraphyly of zygomycetes with significant support.</title>
        <authorList>
            <person name="Liu Y."/>
            <person name="Steenkamp E.T."/>
            <person name="Brinkmann H."/>
            <person name="Forget L."/>
            <person name="Philippe H."/>
            <person name="Lang B.F."/>
        </authorList>
    </citation>
    <scope>NUCLEOTIDE SEQUENCE</scope>
    <source>
        <strain evidence="8">CCAP 1552/2</strain>
    </source>
</reference>
<feature type="transmembrane region" description="Helical" evidence="5">
    <location>
        <begin position="29"/>
        <end position="50"/>
    </location>
</feature>
<dbReference type="AlphaFoldDB" id="M1JZV4"/>
<protein>
    <recommendedName>
        <fullName evidence="5">NADH-ubiquinone oxidoreductase chain 5</fullName>
        <ecNumber evidence="5">7.1.1.2</ecNumber>
    </recommendedName>
</protein>
<comment type="subcellular location">
    <subcellularLocation>
        <location evidence="1">Membrane</location>
        <topology evidence="1">Multi-pass membrane protein</topology>
    </subcellularLocation>
</comment>
<feature type="domain" description="NADH:quinone oxidoreductase/Mrp antiporter transmembrane" evidence="6">
    <location>
        <begin position="129"/>
        <end position="414"/>
    </location>
</feature>
<dbReference type="GO" id="GO:0015990">
    <property type="term" value="P:electron transport coupled proton transport"/>
    <property type="evidence" value="ECO:0007669"/>
    <property type="project" value="TreeGrafter"/>
</dbReference>
<dbReference type="InterPro" id="IPR003945">
    <property type="entry name" value="NU5C-like"/>
</dbReference>
<evidence type="ECO:0000259" key="7">
    <source>
        <dbReference type="Pfam" id="PF00662"/>
    </source>
</evidence>
<keyword evidence="5" id="KW-0520">NAD</keyword>
<keyword evidence="5 8" id="KW-0496">Mitochondrion</keyword>
<dbReference type="GO" id="GO:0003954">
    <property type="term" value="F:NADH dehydrogenase activity"/>
    <property type="evidence" value="ECO:0007669"/>
    <property type="project" value="TreeGrafter"/>
</dbReference>
<dbReference type="NCBIfam" id="TIGR01974">
    <property type="entry name" value="NDH_I_L"/>
    <property type="match status" value="1"/>
</dbReference>
<comment type="similarity">
    <text evidence="5">Belongs to the complex I subunit 5 family.</text>
</comment>
<organism evidence="8">
    <name type="scientific">Nuclearia simplex</name>
    <dbReference type="NCBI Taxonomy" id="154970"/>
    <lineage>
        <taxon>Eukaryota</taxon>
        <taxon>Rotosphaerida</taxon>
        <taxon>Nucleariidae</taxon>
        <taxon>Nuclearia</taxon>
    </lineage>
</organism>
<feature type="transmembrane region" description="Helical" evidence="5">
    <location>
        <begin position="415"/>
        <end position="439"/>
    </location>
</feature>
<dbReference type="Pfam" id="PF00361">
    <property type="entry name" value="Proton_antipo_M"/>
    <property type="match status" value="1"/>
</dbReference>
<feature type="transmembrane region" description="Helical" evidence="5">
    <location>
        <begin position="636"/>
        <end position="657"/>
    </location>
</feature>
<feature type="transmembrane region" description="Helical" evidence="5">
    <location>
        <begin position="374"/>
        <end position="394"/>
    </location>
</feature>
<dbReference type="EMBL" id="KC573039">
    <property type="protein sequence ID" value="AGE93682.1"/>
    <property type="molecule type" value="Genomic_DNA"/>
</dbReference>
<evidence type="ECO:0000256" key="3">
    <source>
        <dbReference type="ARBA" id="ARBA00022989"/>
    </source>
</evidence>
<comment type="catalytic activity">
    <reaction evidence="5">
        <text>a ubiquinone + NADH + 5 H(+)(in) = a ubiquinol + NAD(+) + 4 H(+)(out)</text>
        <dbReference type="Rhea" id="RHEA:29091"/>
        <dbReference type="Rhea" id="RHEA-COMP:9565"/>
        <dbReference type="Rhea" id="RHEA-COMP:9566"/>
        <dbReference type="ChEBI" id="CHEBI:15378"/>
        <dbReference type="ChEBI" id="CHEBI:16389"/>
        <dbReference type="ChEBI" id="CHEBI:17976"/>
        <dbReference type="ChEBI" id="CHEBI:57540"/>
        <dbReference type="ChEBI" id="CHEBI:57945"/>
        <dbReference type="EC" id="7.1.1.2"/>
    </reaction>
</comment>
<proteinExistence type="inferred from homology"/>
<keyword evidence="5" id="KW-0813">Transport</keyword>
<dbReference type="EC" id="7.1.1.2" evidence="5"/>
<feature type="transmembrane region" description="Helical" evidence="5">
    <location>
        <begin position="275"/>
        <end position="297"/>
    </location>
</feature>
<feature type="transmembrane region" description="Helical" evidence="5">
    <location>
        <begin position="209"/>
        <end position="231"/>
    </location>
</feature>
<accession>M1JZV4</accession>
<feature type="domain" description="NADH-Ubiquinone oxidoreductase (complex I) chain 5 N-terminal" evidence="7">
    <location>
        <begin position="64"/>
        <end position="113"/>
    </location>
</feature>
<keyword evidence="4 5" id="KW-0472">Membrane</keyword>
<dbReference type="PANTHER" id="PTHR42829">
    <property type="entry name" value="NADH-UBIQUINONE OXIDOREDUCTASE CHAIN 5"/>
    <property type="match status" value="1"/>
</dbReference>
<sequence>MYLLIIVLPLLGSITSLLFGRFLGKGGPIITIINLCISFLLTIILVYEVILQYSPVYLKLYNYINFQLINIEIEFIFDQLSVSMLFIIIFISLLVHIYSFEYLSSDPHLPRFMGYLSLFTFMMILMVTSNNYFQLFLGWEGVGLASYLLINFWFRRIEANKSAFKAVVYNRFGDLALILALLIIFKVFKSFDFEIINATLHIAEILDNFNLFLIGLLLIIAALAKSAQIGLHGWLPDAMEGPTPVSALLHAATMVTAGIYLLIRSQAFFIIQPNLLITMTIIGSLTAFFAASTGLTQNDIKKIIAYSTCSQLGYMFLACGLGQFSISFFHLINHAFFKALLFLAAGCVIHAWAAPGRQDIRYLGSAIHYLPFTYSSFLIGSIALMGFPFLTGFYSKDLIIETAFGGGNYEISSYFSFWLALFTAFLTAFYSIRLLYYTFISSPLSASSSDNPFVTDLYPRDRLPVVGHPHESNIFMSLPLLALSFFSLFFGYIAKDLFVGIGTPIFSAPNNFDSEFIDPLVRLYPFIFSSLGVICAWLVYYDKNYSTFGCFAPWPVNESSLRVLTNFYWFFNGKWFFDTLASFLSNYFLLFAYLIPLKSFDRGIIEIIGPTGLSKISSTYWKLASNNYQTGHMGDVVFGILSVTTAMLIIIMGGPIVTATASINFVSSFKIISLLAPWLLINTAPAPLRSSAWGTKGE</sequence>
<evidence type="ECO:0000256" key="1">
    <source>
        <dbReference type="ARBA" id="ARBA00004141"/>
    </source>
</evidence>
<dbReference type="PRINTS" id="PR01435">
    <property type="entry name" value="NPOXDRDTASE5"/>
</dbReference>
<dbReference type="GO" id="GO:0016020">
    <property type="term" value="C:membrane"/>
    <property type="evidence" value="ECO:0007669"/>
    <property type="project" value="UniProtKB-SubCell"/>
</dbReference>
<feature type="transmembrane region" description="Helical" evidence="5">
    <location>
        <begin position="523"/>
        <end position="541"/>
    </location>
</feature>
<reference evidence="8" key="2">
    <citation type="submission" date="2012-12" db="EMBL/GenBank/DDBJ databases">
        <authorList>
            <person name="Lang B.F."/>
        </authorList>
    </citation>
    <scope>NUCLEOTIDE SEQUENCE</scope>
    <source>
        <strain evidence="8">CCAP 1552/2</strain>
    </source>
</reference>
<dbReference type="PRINTS" id="PR01434">
    <property type="entry name" value="NADHDHGNASE5"/>
</dbReference>
<feature type="transmembrane region" description="Helical" evidence="5">
    <location>
        <begin position="135"/>
        <end position="154"/>
    </location>
</feature>
<geneLocation type="mitochondrion" evidence="8"/>
<feature type="transmembrane region" description="Helical" evidence="5">
    <location>
        <begin position="112"/>
        <end position="128"/>
    </location>
</feature>
<evidence type="ECO:0000259" key="6">
    <source>
        <dbReference type="Pfam" id="PF00361"/>
    </source>
</evidence>
<dbReference type="InterPro" id="IPR018393">
    <property type="entry name" value="NADHpl_OxRdtase_5_subgr"/>
</dbReference>
<dbReference type="GO" id="GO:0042773">
    <property type="term" value="P:ATP synthesis coupled electron transport"/>
    <property type="evidence" value="ECO:0007669"/>
    <property type="project" value="InterPro"/>
</dbReference>
<dbReference type="GO" id="GO:0008137">
    <property type="term" value="F:NADH dehydrogenase (ubiquinone) activity"/>
    <property type="evidence" value="ECO:0007669"/>
    <property type="project" value="UniProtKB-EC"/>
</dbReference>
<dbReference type="NCBIfam" id="NF005141">
    <property type="entry name" value="PRK06590.1"/>
    <property type="match status" value="1"/>
</dbReference>
<feature type="transmembrane region" description="Helical" evidence="5">
    <location>
        <begin position="166"/>
        <end position="188"/>
    </location>
</feature>
<keyword evidence="8" id="KW-0560">Oxidoreductase</keyword>
<dbReference type="InterPro" id="IPR001516">
    <property type="entry name" value="Proton_antipo_N"/>
</dbReference>
<dbReference type="InterPro" id="IPR001750">
    <property type="entry name" value="ND/Mrp_TM"/>
</dbReference>